<feature type="domain" description="Lipase maturation factor 1/2 N-terminal" evidence="8">
    <location>
        <begin position="136"/>
        <end position="284"/>
    </location>
</feature>
<keyword evidence="6 7" id="KW-0472">Membrane</keyword>
<dbReference type="PANTHER" id="PTHR14463:SF10">
    <property type="entry name" value="LIPASE MATURATION FACTOR 1"/>
    <property type="match status" value="1"/>
</dbReference>
<dbReference type="InterPro" id="IPR009613">
    <property type="entry name" value="LMF"/>
</dbReference>
<gene>
    <name evidence="10" type="ORF">MGMO_83c00220</name>
</gene>
<sequence>MFQSIFDKFFKQDSITGLTTDSCLVIRWWFLRGLGLIYLSAFWSMATQIDGLVGANGILPLQELLGRIELVYDYTKYWQFPTLFWLDASDSALEGVCVAGMAAACLVILNVFVRAALIVCFACYLSITTAGQDFTSFQWDALLLESGFLALFLTGNSPIIVLLYRLLIARFMFMSGVVKIASGDPNWANLTALNYHYLTQPLPSPLGYYAYFLPEWWQKFCTLGVLLIELPIPFLVFLPRPFRLFAAGCFVLLQTSIILTGSYTFFNLLTLLLCLFLFDDRDLSRMTPTWLRKRLLPCHKPATFYANLCALVWAGFVIVILTTQIWMAQTHRLPFKPLSSLIQFASTFSVVNNYGPFAVMTTERDEIIVEGSNDGEHWREYGFKYKPDAVDKPLSWNIPHQPRLDWQMWFVSLSGPMQGDWFGKFMMRLHEGSPQVLALLADNPFPKQPPTHLRAYIYRYTYTQPKQRRITGQIWNRERLGLYWPQ</sequence>
<evidence type="ECO:0000256" key="2">
    <source>
        <dbReference type="ARBA" id="ARBA00005512"/>
    </source>
</evidence>
<evidence type="ECO:0000256" key="4">
    <source>
        <dbReference type="ARBA" id="ARBA00022824"/>
    </source>
</evidence>
<dbReference type="PATRIC" id="fig|1116472.3.peg.2305"/>
<feature type="transmembrane region" description="Helical" evidence="7">
    <location>
        <begin position="96"/>
        <end position="127"/>
    </location>
</feature>
<proteinExistence type="inferred from homology"/>
<evidence type="ECO:0000313" key="10">
    <source>
        <dbReference type="EMBL" id="ESS71949.1"/>
    </source>
</evidence>
<comment type="similarity">
    <text evidence="2">Belongs to the lipase maturation factor family.</text>
</comment>
<keyword evidence="3 7" id="KW-0812">Transmembrane</keyword>
<comment type="subcellular location">
    <subcellularLocation>
        <location evidence="1">Endoplasmic reticulum membrane</location>
        <topology evidence="1">Multi-pass membrane protein</topology>
    </subcellularLocation>
</comment>
<evidence type="ECO:0000256" key="3">
    <source>
        <dbReference type="ARBA" id="ARBA00022692"/>
    </source>
</evidence>
<evidence type="ECO:0008006" key="12">
    <source>
        <dbReference type="Google" id="ProtNLM"/>
    </source>
</evidence>
<comment type="caution">
    <text evidence="10">The sequence shown here is derived from an EMBL/GenBank/DDBJ whole genome shotgun (WGS) entry which is preliminary data.</text>
</comment>
<evidence type="ECO:0000259" key="9">
    <source>
        <dbReference type="Pfam" id="PF25179"/>
    </source>
</evidence>
<feature type="transmembrane region" description="Helical" evidence="7">
    <location>
        <begin position="220"/>
        <end position="239"/>
    </location>
</feature>
<dbReference type="GO" id="GO:0051604">
    <property type="term" value="P:protein maturation"/>
    <property type="evidence" value="ECO:0007669"/>
    <property type="project" value="InterPro"/>
</dbReference>
<keyword evidence="5 7" id="KW-1133">Transmembrane helix</keyword>
<dbReference type="AlphaFoldDB" id="V5BVP5"/>
<feature type="transmembrane region" description="Helical" evidence="7">
    <location>
        <begin position="245"/>
        <end position="278"/>
    </location>
</feature>
<dbReference type="InterPro" id="IPR057434">
    <property type="entry name" value="LMF1/2_N"/>
</dbReference>
<evidence type="ECO:0000259" key="8">
    <source>
        <dbReference type="Pfam" id="PF06762"/>
    </source>
</evidence>
<evidence type="ECO:0000256" key="1">
    <source>
        <dbReference type="ARBA" id="ARBA00004477"/>
    </source>
</evidence>
<dbReference type="Pfam" id="PF25179">
    <property type="entry name" value="LMF1_C"/>
    <property type="match status" value="1"/>
</dbReference>
<dbReference type="RefSeq" id="WP_023495025.1">
    <property type="nucleotide sequence ID" value="NZ_AYLO01000080.1"/>
</dbReference>
<feature type="domain" description="Lipase maturation factor 1/2 C-terminal" evidence="9">
    <location>
        <begin position="350"/>
        <end position="485"/>
    </location>
</feature>
<dbReference type="Proteomes" id="UP000017842">
    <property type="component" value="Unassembled WGS sequence"/>
</dbReference>
<keyword evidence="11" id="KW-1185">Reference proteome</keyword>
<evidence type="ECO:0000256" key="7">
    <source>
        <dbReference type="SAM" id="Phobius"/>
    </source>
</evidence>
<evidence type="ECO:0000313" key="11">
    <source>
        <dbReference type="Proteomes" id="UP000017842"/>
    </source>
</evidence>
<dbReference type="STRING" id="1116472.MGMO_83c00220"/>
<dbReference type="OrthoDB" id="9793230at2"/>
<keyword evidence="4" id="KW-0256">Endoplasmic reticulum</keyword>
<reference evidence="10 11" key="1">
    <citation type="journal article" date="2013" name="Genome Announc.">
        <title>Draft Genome Sequence of the Methanotrophic Gammaproteobacterium Methyloglobulus morosus DSM 22980 Strain KoM1.</title>
        <authorList>
            <person name="Poehlein A."/>
            <person name="Deutzmann J.S."/>
            <person name="Daniel R."/>
            <person name="Simeonova D.D."/>
        </authorList>
    </citation>
    <scope>NUCLEOTIDE SEQUENCE [LARGE SCALE GENOMIC DNA]</scope>
    <source>
        <strain evidence="10 11">KoM1</strain>
    </source>
</reference>
<name>V5BVP5_9GAMM</name>
<dbReference type="eggNOG" id="COG3011">
    <property type="taxonomic scope" value="Bacteria"/>
</dbReference>
<organism evidence="10 11">
    <name type="scientific">Methyloglobulus morosus KoM1</name>
    <dbReference type="NCBI Taxonomy" id="1116472"/>
    <lineage>
        <taxon>Bacteria</taxon>
        <taxon>Pseudomonadati</taxon>
        <taxon>Pseudomonadota</taxon>
        <taxon>Gammaproteobacteria</taxon>
        <taxon>Methylococcales</taxon>
        <taxon>Methylococcaceae</taxon>
        <taxon>Methyloglobulus</taxon>
    </lineage>
</organism>
<feature type="transmembrane region" description="Helical" evidence="7">
    <location>
        <begin position="302"/>
        <end position="327"/>
    </location>
</feature>
<feature type="transmembrane region" description="Helical" evidence="7">
    <location>
        <begin position="147"/>
        <end position="167"/>
    </location>
</feature>
<evidence type="ECO:0000256" key="5">
    <source>
        <dbReference type="ARBA" id="ARBA00022989"/>
    </source>
</evidence>
<accession>V5BVP5</accession>
<dbReference type="Pfam" id="PF06762">
    <property type="entry name" value="LMF1"/>
    <property type="match status" value="1"/>
</dbReference>
<dbReference type="PANTHER" id="PTHR14463">
    <property type="entry name" value="LIPASE MATURATION FACTOR"/>
    <property type="match status" value="1"/>
</dbReference>
<protein>
    <recommendedName>
        <fullName evidence="12">Lipase maturation factor family protein</fullName>
    </recommendedName>
</protein>
<dbReference type="InterPro" id="IPR057433">
    <property type="entry name" value="LMF1/2_C"/>
</dbReference>
<dbReference type="EMBL" id="AYLO01000080">
    <property type="protein sequence ID" value="ESS71949.1"/>
    <property type="molecule type" value="Genomic_DNA"/>
</dbReference>
<evidence type="ECO:0000256" key="6">
    <source>
        <dbReference type="ARBA" id="ARBA00023136"/>
    </source>
</evidence>